<dbReference type="Pfam" id="PF00326">
    <property type="entry name" value="Peptidase_S9"/>
    <property type="match status" value="1"/>
</dbReference>
<dbReference type="SUPFAM" id="SSF53474">
    <property type="entry name" value="alpha/beta-Hydrolases"/>
    <property type="match status" value="1"/>
</dbReference>
<dbReference type="InterPro" id="IPR024977">
    <property type="entry name" value="Apc4-like_WD40_dom"/>
</dbReference>
<feature type="domain" description="Anaphase-promoting complex subunit 4-like WD40" evidence="5">
    <location>
        <begin position="88"/>
        <end position="155"/>
    </location>
</feature>
<keyword evidence="1 6" id="KW-0378">Hydrolase</keyword>
<evidence type="ECO:0000259" key="5">
    <source>
        <dbReference type="Pfam" id="PF12894"/>
    </source>
</evidence>
<dbReference type="RefSeq" id="WP_323246876.1">
    <property type="nucleotide sequence ID" value="NZ_JAYFUL010000003.1"/>
</dbReference>
<evidence type="ECO:0000313" key="6">
    <source>
        <dbReference type="EMBL" id="MEA5256876.1"/>
    </source>
</evidence>
<keyword evidence="3" id="KW-0732">Signal</keyword>
<dbReference type="Pfam" id="PF12894">
    <property type="entry name" value="ANAPC4_WD40"/>
    <property type="match status" value="1"/>
</dbReference>
<comment type="caution">
    <text evidence="6">The sequence shown here is derived from an EMBL/GenBank/DDBJ whole genome shotgun (WGS) entry which is preliminary data.</text>
</comment>
<keyword evidence="7" id="KW-1185">Reference proteome</keyword>
<feature type="chain" id="PRO_5047376907" evidence="3">
    <location>
        <begin position="20"/>
        <end position="682"/>
    </location>
</feature>
<dbReference type="PANTHER" id="PTHR42776:SF27">
    <property type="entry name" value="DIPEPTIDYL PEPTIDASE FAMILY MEMBER 6"/>
    <property type="match status" value="1"/>
</dbReference>
<dbReference type="GO" id="GO:0016787">
    <property type="term" value="F:hydrolase activity"/>
    <property type="evidence" value="ECO:0007669"/>
    <property type="project" value="UniProtKB-KW"/>
</dbReference>
<dbReference type="Pfam" id="PF07676">
    <property type="entry name" value="PD40"/>
    <property type="match status" value="1"/>
</dbReference>
<proteinExistence type="predicted"/>
<organism evidence="6 7">
    <name type="scientific">Arcicella aquatica</name>
    <dbReference type="NCBI Taxonomy" id="217141"/>
    <lineage>
        <taxon>Bacteria</taxon>
        <taxon>Pseudomonadati</taxon>
        <taxon>Bacteroidota</taxon>
        <taxon>Cytophagia</taxon>
        <taxon>Cytophagales</taxon>
        <taxon>Flectobacillaceae</taxon>
        <taxon>Arcicella</taxon>
    </lineage>
</organism>
<dbReference type="Gene3D" id="2.120.10.30">
    <property type="entry name" value="TolB, C-terminal domain"/>
    <property type="match status" value="2"/>
</dbReference>
<dbReference type="InterPro" id="IPR011659">
    <property type="entry name" value="WD40"/>
</dbReference>
<feature type="domain" description="Peptidase S9 prolyl oligopeptidase catalytic" evidence="4">
    <location>
        <begin position="472"/>
        <end position="671"/>
    </location>
</feature>
<gene>
    <name evidence="6" type="ORF">VB264_03710</name>
</gene>
<evidence type="ECO:0000313" key="7">
    <source>
        <dbReference type="Proteomes" id="UP001304671"/>
    </source>
</evidence>
<evidence type="ECO:0000256" key="1">
    <source>
        <dbReference type="ARBA" id="ARBA00022801"/>
    </source>
</evidence>
<keyword evidence="2" id="KW-0720">Serine protease</keyword>
<protein>
    <submittedName>
        <fullName evidence="6">S9 family peptidase</fullName>
        <ecNumber evidence="6">3.4.-.-</ecNumber>
    </submittedName>
</protein>
<dbReference type="EC" id="3.4.-.-" evidence="6"/>
<evidence type="ECO:0000256" key="3">
    <source>
        <dbReference type="SAM" id="SignalP"/>
    </source>
</evidence>
<dbReference type="SUPFAM" id="SSF82171">
    <property type="entry name" value="DPP6 N-terminal domain-like"/>
    <property type="match status" value="1"/>
</dbReference>
<feature type="signal peptide" evidence="3">
    <location>
        <begin position="1"/>
        <end position="19"/>
    </location>
</feature>
<dbReference type="Proteomes" id="UP001304671">
    <property type="component" value="Unassembled WGS sequence"/>
</dbReference>
<accession>A0ABU5QIK1</accession>
<keyword evidence="2" id="KW-0645">Protease</keyword>
<dbReference type="InterPro" id="IPR011042">
    <property type="entry name" value="6-blade_b-propeller_TolB-like"/>
</dbReference>
<dbReference type="InterPro" id="IPR001375">
    <property type="entry name" value="Peptidase_S9_cat"/>
</dbReference>
<reference evidence="6 7" key="1">
    <citation type="submission" date="2023-12" db="EMBL/GenBank/DDBJ databases">
        <title>Novel species of the genus Arcicella isolated from rivers.</title>
        <authorList>
            <person name="Lu H."/>
        </authorList>
    </citation>
    <scope>NUCLEOTIDE SEQUENCE [LARGE SCALE GENOMIC DNA]</scope>
    <source>
        <strain evidence="6 7">LMG 21963</strain>
    </source>
</reference>
<sequence>MKKNVIILLLLSLSTFAQKNSSLTFEDYLSLRNVANPVISPDGKNVVFSVTTADWKENNYDTELWLSKNKQTPFQLTRTLKGNSVAASWSPDSKWIAFLADRGDKNQIYVIRADGGEAQQITKEDEGINSFSWSPDGKTLAISITEKDSKSLKSKKERYGGFEVDDEEFKLSHLWLVDFSTDLFPSPNEKPCYDSKDSTKTCITLPKPRRLTQGDFTVTYFKWSPDGAKIAFTHQPNPLIQSNAHADISFIDVSTKKKSLLVSNVGGDFLETWSPDSKSILYATSLSDTISNYYKNSKTFSIDLATKTSKSWVSDFDENINVIEWANEGIYFTASQKTKMKLFLADNITGKVKEIQAKFDLIASPSFSKDAKQVAFLGRNYDSLFDIQIGEIADLKFTALTNMNAQIASWQTASSEVIKWKSKDGAEIEGILHKPKNYDPTKKYPLLVLIHGGPTGVDVPTPTPGGSVYPILQFLEKGALVLRPNYRGSAGYGEAFRSLNVRNLGVGDMWDVMSGVDYLKSKGIVDTTRMGSMGWSQGGYISAFLTTNTNVFKAISVGAGISNWVTYYVSTDIHPFTRQYLQSTPWSDKDVYLKTSPMTNINNASTPTLIQHGELDRRVPISNAYELLQGLQDRGIPSKLIVYKGFGHGITKPKERLAAMWHNWIWFNKYIWKEAVEMPLDK</sequence>
<dbReference type="InterPro" id="IPR029058">
    <property type="entry name" value="AB_hydrolase_fold"/>
</dbReference>
<evidence type="ECO:0000259" key="4">
    <source>
        <dbReference type="Pfam" id="PF00326"/>
    </source>
</evidence>
<evidence type="ECO:0000256" key="2">
    <source>
        <dbReference type="ARBA" id="ARBA00022825"/>
    </source>
</evidence>
<dbReference type="Gene3D" id="3.40.50.1820">
    <property type="entry name" value="alpha/beta hydrolase"/>
    <property type="match status" value="1"/>
</dbReference>
<name>A0ABU5QIK1_9BACT</name>
<dbReference type="EMBL" id="JAYFUL010000003">
    <property type="protein sequence ID" value="MEA5256876.1"/>
    <property type="molecule type" value="Genomic_DNA"/>
</dbReference>
<dbReference type="PANTHER" id="PTHR42776">
    <property type="entry name" value="SERINE PEPTIDASE S9 FAMILY MEMBER"/>
    <property type="match status" value="1"/>
</dbReference>